<dbReference type="SUPFAM" id="SSF48403">
    <property type="entry name" value="Ankyrin repeat"/>
    <property type="match status" value="5"/>
</dbReference>
<keyword evidence="2 3" id="KW-0040">ANK repeat</keyword>
<gene>
    <name evidence="5" type="ORF">PoMZ_05768</name>
</gene>
<dbReference type="Pfam" id="PF13637">
    <property type="entry name" value="Ank_4"/>
    <property type="match status" value="1"/>
</dbReference>
<dbReference type="InterPro" id="IPR036770">
    <property type="entry name" value="Ankyrin_rpt-contain_sf"/>
</dbReference>
<feature type="repeat" description="ANK" evidence="3">
    <location>
        <begin position="1107"/>
        <end position="1139"/>
    </location>
</feature>
<proteinExistence type="predicted"/>
<feature type="repeat" description="ANK" evidence="3">
    <location>
        <begin position="1072"/>
        <end position="1104"/>
    </location>
</feature>
<dbReference type="PROSITE" id="PS50297">
    <property type="entry name" value="ANK_REP_REGION"/>
    <property type="match status" value="3"/>
</dbReference>
<evidence type="ECO:0000256" key="2">
    <source>
        <dbReference type="ARBA" id="ARBA00023043"/>
    </source>
</evidence>
<dbReference type="PROSITE" id="PS50088">
    <property type="entry name" value="ANK_REPEAT"/>
    <property type="match status" value="4"/>
</dbReference>
<organism evidence="5 6">
    <name type="scientific">Pyricularia oryzae</name>
    <name type="common">Rice blast fungus</name>
    <name type="synonym">Magnaporthe oryzae</name>
    <dbReference type="NCBI Taxonomy" id="318829"/>
    <lineage>
        <taxon>Eukaryota</taxon>
        <taxon>Fungi</taxon>
        <taxon>Dikarya</taxon>
        <taxon>Ascomycota</taxon>
        <taxon>Pezizomycotina</taxon>
        <taxon>Sordariomycetes</taxon>
        <taxon>Sordariomycetidae</taxon>
        <taxon>Magnaporthales</taxon>
        <taxon>Pyriculariaceae</taxon>
        <taxon>Pyricularia</taxon>
    </lineage>
</organism>
<evidence type="ECO:0000313" key="5">
    <source>
        <dbReference type="EMBL" id="QBZ64077.1"/>
    </source>
</evidence>
<dbReference type="Pfam" id="PF00023">
    <property type="entry name" value="Ank"/>
    <property type="match status" value="1"/>
</dbReference>
<evidence type="ECO:0000313" key="6">
    <source>
        <dbReference type="Proteomes" id="UP000294847"/>
    </source>
</evidence>
<name>A0A4P7NP42_PYROR</name>
<keyword evidence="1" id="KW-0677">Repeat</keyword>
<dbReference type="SMART" id="SM00248">
    <property type="entry name" value="ANK"/>
    <property type="match status" value="11"/>
</dbReference>
<dbReference type="AlphaFoldDB" id="A0A4P7NP42"/>
<evidence type="ECO:0000256" key="3">
    <source>
        <dbReference type="PROSITE-ProRule" id="PRU00023"/>
    </source>
</evidence>
<dbReference type="Proteomes" id="UP000294847">
    <property type="component" value="Chromosome 6"/>
</dbReference>
<evidence type="ECO:0008006" key="7">
    <source>
        <dbReference type="Google" id="ProtNLM"/>
    </source>
</evidence>
<feature type="region of interest" description="Disordered" evidence="4">
    <location>
        <begin position="1246"/>
        <end position="1265"/>
    </location>
</feature>
<protein>
    <recommendedName>
        <fullName evidence="7">Clr5 domain-containing protein</fullName>
    </recommendedName>
</protein>
<evidence type="ECO:0000256" key="4">
    <source>
        <dbReference type="SAM" id="MobiDB-lite"/>
    </source>
</evidence>
<reference evidence="5 6" key="1">
    <citation type="journal article" date="2019" name="Mol. Biol. Evol.">
        <title>Blast fungal genomes show frequent chromosomal changes, gene gains and losses, and effector gene turnover.</title>
        <authorList>
            <person name="Gomez Luciano L.B."/>
            <person name="Jason Tsai I."/>
            <person name="Chuma I."/>
            <person name="Tosa Y."/>
            <person name="Chen Y.H."/>
            <person name="Li J.Y."/>
            <person name="Li M.Y."/>
            <person name="Jade Lu M.Y."/>
            <person name="Nakayashiki H."/>
            <person name="Li W.H."/>
        </authorList>
    </citation>
    <scope>NUCLEOTIDE SEQUENCE [LARGE SCALE GENOMIC DNA]</scope>
    <source>
        <strain evidence="5">MZ5-1-6</strain>
    </source>
</reference>
<accession>A0A4P7NP42</accession>
<feature type="repeat" description="ANK" evidence="3">
    <location>
        <begin position="498"/>
        <end position="530"/>
    </location>
</feature>
<feature type="compositionally biased region" description="Acidic residues" evidence="4">
    <location>
        <begin position="342"/>
        <end position="362"/>
    </location>
</feature>
<dbReference type="Gene3D" id="1.25.40.20">
    <property type="entry name" value="Ankyrin repeat-containing domain"/>
    <property type="match status" value="3"/>
</dbReference>
<dbReference type="PANTHER" id="PTHR24123">
    <property type="entry name" value="ANKYRIN REPEAT-CONTAINING"/>
    <property type="match status" value="1"/>
</dbReference>
<dbReference type="InterPro" id="IPR002110">
    <property type="entry name" value="Ankyrin_rpt"/>
</dbReference>
<feature type="compositionally biased region" description="Polar residues" evidence="4">
    <location>
        <begin position="173"/>
        <end position="196"/>
    </location>
</feature>
<dbReference type="EMBL" id="CP034209">
    <property type="protein sequence ID" value="QBZ64077.1"/>
    <property type="molecule type" value="Genomic_DNA"/>
</dbReference>
<feature type="repeat" description="ANK" evidence="3">
    <location>
        <begin position="1142"/>
        <end position="1174"/>
    </location>
</feature>
<feature type="region of interest" description="Disordered" evidence="4">
    <location>
        <begin position="341"/>
        <end position="368"/>
    </location>
</feature>
<sequence>MPPARSTRISDRQWDDVQTRIKQLVHQHVPLSCKDGSRVTIPEILQRENNLDITVSQLEAKLKEWNVAKNLRLREWQVIMPWLDELEDNGTEYQVLLAGKEIKKTAIRRARRRLKQKTTVPIIETREISIKIREHDSWIPFRQIAAPMGANAALDEVGTGTQEQNRDPRTPIPDTSLSAPNNQPTTSPSHTRTRNSQLVLRSASTTQASVYAAPESGRTPLSDLFQAALPDPQDRSAGGDDYFSLDQPLSIGPVSPGFGIFDPWANILSPAQGTLDFWTDVEGIHVVQQSPLTTPLTTATAALTRYTQTSASILPTEMPANSYDLLRGMLQHAADARMSAIPDEDSLSEDESDDESEDDDPEQLPALPEVDELCDRLLGLTPREEVDNTFCCADEVTNPGSTIRMALVHSIINNFAGLRGLPAKSILWALKNDVKLRSALFRRLHESSAALAKTVTNNLFRAAVVARDAETAKLIIEAGKGRTYAICLEEVVCTFQSFDYTPLQLAARLRDPDMTQMLLDLGADPNKVAPGQNKSLESQRTPVYLAAAYARQLSSGSTKQTTLILLRHGAIITPEFLILFLAKYRRPSNHDIPLEAGYLTQLIRSLPAIDHRQCFDRTLSVSSPGPMISALVELVNGPECTAVFQLLMDKCIEAGCQRCTVDFAKTFEQTMEYAAICGNLELCELHLRQGFPITIGVFCSAIRSQNNPVIELCLRHQFIAITPPTHLAFQSWIPDLPRTTPLAEAVYAQNNQLAKIFEGLGAWSLVENCKDHFAALISAAAAVGDLRSLKRALGLRAHMNRVMSHNALMEAIRNKQTEATLILLDEGVKPSEEHLLEALMIRNKEIVDTILDSDIRFTDRRHSDHRAMEEAGKWGDISVIKNLTFMGFNLNYGHETTVLIEAVKLKNKELVVFLLNSGANPNIQPAFGNTCSPLGEAIGIESEEMVDLLLSKGANPANEKAFLNATRTGHPCLGRLLGTFRETYPLGLPGFGMESLIKAMRNNEVDVLRSLLLAGFDPNSLGTDLATPLGFAIHESANIEFVVQLLDSGADVGRVAIIHGSSFSEHSDSESHLYPALLVAVNSGRDAIANLLLDRGADVNQPARLGVKRTPLQAACEIGSWKMVRLLLQRGADVGAPPARSGGGTALQMAAKEGHVRIVQLLLSLGATVHEVPSRVLGRSALEGAAENGRLRMLGVLWTAGQSASGGFPDEEIMSAIKYANQKGHKGCADYLAWLWATQSAATRGISEEVHDSGTEEAHGDQGRG</sequence>
<feature type="region of interest" description="Disordered" evidence="4">
    <location>
        <begin position="157"/>
        <end position="196"/>
    </location>
</feature>
<dbReference type="InterPro" id="IPR051165">
    <property type="entry name" value="Multifunctional_ANK_Repeat"/>
</dbReference>
<dbReference type="Pfam" id="PF12796">
    <property type="entry name" value="Ank_2"/>
    <property type="match status" value="1"/>
</dbReference>
<evidence type="ECO:0000256" key="1">
    <source>
        <dbReference type="ARBA" id="ARBA00022737"/>
    </source>
</evidence>
<dbReference type="PANTHER" id="PTHR24123:SF33">
    <property type="entry name" value="PROTEIN HOS4"/>
    <property type="match status" value="1"/>
</dbReference>